<dbReference type="InterPro" id="IPR000073">
    <property type="entry name" value="AB_hydrolase_1"/>
</dbReference>
<dbReference type="Pfam" id="PF12146">
    <property type="entry name" value="Hydrolase_4"/>
    <property type="match status" value="1"/>
</dbReference>
<name>A0A2P6MGF7_ALKUR</name>
<dbReference type="SUPFAM" id="SSF53474">
    <property type="entry name" value="alpha/beta-Hydrolases"/>
    <property type="match status" value="1"/>
</dbReference>
<evidence type="ECO:0000313" key="3">
    <source>
        <dbReference type="Proteomes" id="UP000243650"/>
    </source>
</evidence>
<reference evidence="2 3" key="1">
    <citation type="submission" date="2018-03" db="EMBL/GenBank/DDBJ databases">
        <title>Bacillus urumqiensis sp. nov., a moderately haloalkaliphilic bacterium isolated from a salt lake.</title>
        <authorList>
            <person name="Zhao B."/>
            <person name="Liao Z."/>
        </authorList>
    </citation>
    <scope>NUCLEOTIDE SEQUENCE [LARGE SCALE GENOMIC DNA]</scope>
    <source>
        <strain evidence="2 3">BZ-SZ-XJ18</strain>
    </source>
</reference>
<dbReference type="RefSeq" id="WP_105959192.1">
    <property type="nucleotide sequence ID" value="NZ_PVNS01000008.1"/>
</dbReference>
<dbReference type="EMBL" id="PVNS01000008">
    <property type="protein sequence ID" value="PRO65353.1"/>
    <property type="molecule type" value="Genomic_DNA"/>
</dbReference>
<dbReference type="Proteomes" id="UP000243650">
    <property type="component" value="Unassembled WGS sequence"/>
</dbReference>
<dbReference type="InterPro" id="IPR051044">
    <property type="entry name" value="MAG_DAG_Lipase"/>
</dbReference>
<dbReference type="PRINTS" id="PR00111">
    <property type="entry name" value="ABHYDROLASE"/>
</dbReference>
<evidence type="ECO:0000313" key="2">
    <source>
        <dbReference type="EMBL" id="PRO65353.1"/>
    </source>
</evidence>
<evidence type="ECO:0000259" key="1">
    <source>
        <dbReference type="Pfam" id="PF12146"/>
    </source>
</evidence>
<dbReference type="OrthoDB" id="9806902at2"/>
<dbReference type="AlphaFoldDB" id="A0A2P6MGF7"/>
<dbReference type="InterPro" id="IPR022742">
    <property type="entry name" value="Hydrolase_4"/>
</dbReference>
<comment type="caution">
    <text evidence="2">The sequence shown here is derived from an EMBL/GenBank/DDBJ whole genome shotgun (WGS) entry which is preliminary data.</text>
</comment>
<sequence length="267" mass="30482">MWLWRSTVQSPKGVIVLVHGAGEYHGRYEKTNQLLNEHGYHIIMGDLPGQGTTAGPRGHIDSFSQYVREVTSWMREAFQFDLPVILMGHSMGGLAAQETLHSLPDHLQPEVMLLSSPCFGLATSQPRWRRTLAGMLSRTAPKTMFPNGLEPGSGTRDETMRQRDEADDLLVKKVSARWYTELLKAMKRAHETAPALPDVPVYVTQGGDDRIVDKQEVRRWFDALRVSEKAYKEWPDAYHEVLNEPERRQVADHLIGFLDVQLQLRRR</sequence>
<gene>
    <name evidence="2" type="ORF">C6I21_09325</name>
</gene>
<dbReference type="PANTHER" id="PTHR11614">
    <property type="entry name" value="PHOSPHOLIPASE-RELATED"/>
    <property type="match status" value="1"/>
</dbReference>
<dbReference type="InterPro" id="IPR029058">
    <property type="entry name" value="AB_hydrolase_fold"/>
</dbReference>
<keyword evidence="3" id="KW-1185">Reference proteome</keyword>
<protein>
    <submittedName>
        <fullName evidence="2">Phospholipase</fullName>
    </submittedName>
</protein>
<dbReference type="Gene3D" id="3.40.50.1820">
    <property type="entry name" value="alpha/beta hydrolase"/>
    <property type="match status" value="1"/>
</dbReference>
<feature type="domain" description="Serine aminopeptidase S33" evidence="1">
    <location>
        <begin position="9"/>
        <end position="246"/>
    </location>
</feature>
<proteinExistence type="predicted"/>
<accession>A0A2P6MGF7</accession>
<organism evidence="2 3">
    <name type="scientific">Alkalicoccus urumqiensis</name>
    <name type="common">Bacillus urumqiensis</name>
    <dbReference type="NCBI Taxonomy" id="1548213"/>
    <lineage>
        <taxon>Bacteria</taxon>
        <taxon>Bacillati</taxon>
        <taxon>Bacillota</taxon>
        <taxon>Bacilli</taxon>
        <taxon>Bacillales</taxon>
        <taxon>Bacillaceae</taxon>
        <taxon>Alkalicoccus</taxon>
    </lineage>
</organism>